<keyword evidence="1" id="KW-0560">Oxidoreductase</keyword>
<proteinExistence type="predicted"/>
<gene>
    <name evidence="2" type="ORF">FJU08_14795</name>
</gene>
<protein>
    <submittedName>
        <fullName evidence="2">NAD(P)/FAD-dependent oxidoreductase</fullName>
    </submittedName>
</protein>
<dbReference type="GO" id="GO:0004497">
    <property type="term" value="F:monooxygenase activity"/>
    <property type="evidence" value="ECO:0007669"/>
    <property type="project" value="TreeGrafter"/>
</dbReference>
<keyword evidence="3" id="KW-1185">Reference proteome</keyword>
<evidence type="ECO:0000313" key="2">
    <source>
        <dbReference type="EMBL" id="TPW29117.1"/>
    </source>
</evidence>
<organism evidence="2 3">
    <name type="scientific">Martelella alba</name>
    <dbReference type="NCBI Taxonomy" id="2590451"/>
    <lineage>
        <taxon>Bacteria</taxon>
        <taxon>Pseudomonadati</taxon>
        <taxon>Pseudomonadota</taxon>
        <taxon>Alphaproteobacteria</taxon>
        <taxon>Hyphomicrobiales</taxon>
        <taxon>Aurantimonadaceae</taxon>
        <taxon>Martelella</taxon>
    </lineage>
</organism>
<dbReference type="PANTHER" id="PTHR43539">
    <property type="entry name" value="FLAVIN-BINDING MONOOXYGENASE-LIKE PROTEIN (AFU_ORTHOLOGUE AFUA_4G09220)"/>
    <property type="match status" value="1"/>
</dbReference>
<sequence>MTITGQGLDALNARVRQDLDYLNYPPKNWVKPVADVDGKPVSDVVIVGGGMCGLVAWLALTRAGISNIRIIDKAKKGLEGPWLTFARMETLRSPINLTGPALGMASLTFQAWYKAQFSEADWNALYRIPRPMWQDYLIWYRDVLGIPVENDMDVKTVTPRADGLLALDMADGSTIITRKLVWATGRDGLGKERVPDFVDGLPRGTCWAHSEDAIDFDALKGKRIVVIGVGASAMDNAAEALEHGAGEVRLLARRKTMPTINKLMGIGSYGVTAGFPKLDAEWRWRLMSYGERQQTPAPHGSTLRVSRHDNAFFHFNCPIASVEKSGDEIVVTTTAGRVFRCDFLITATGFLVDPLAREEFAGFADRIACWDDHFTPPKDEESDGLGRFPWLAEDFAFTPKNQGDAAFLSDIHCFNYGSALSLGKVSGDIPAISEGATWLAKGLAASFFAKDLDQYWQELLVYEKPELDGSEWCDADAVQEA</sequence>
<reference evidence="2 3" key="1">
    <citation type="submission" date="2019-06" db="EMBL/GenBank/DDBJ databases">
        <authorList>
            <person name="Li M."/>
        </authorList>
    </citation>
    <scope>NUCLEOTIDE SEQUENCE [LARGE SCALE GENOMIC DNA]</scope>
    <source>
        <strain evidence="2 3">BGMRC2036</strain>
    </source>
</reference>
<dbReference type="Pfam" id="PF13738">
    <property type="entry name" value="Pyr_redox_3"/>
    <property type="match status" value="1"/>
</dbReference>
<dbReference type="EMBL" id="VHLG01000010">
    <property type="protein sequence ID" value="TPW29117.1"/>
    <property type="molecule type" value="Genomic_DNA"/>
</dbReference>
<dbReference type="PANTHER" id="PTHR43539:SF91">
    <property type="entry name" value="FAD-DEPENDENT URATE HYDROXYLASE"/>
    <property type="match status" value="1"/>
</dbReference>
<dbReference type="Proteomes" id="UP000318801">
    <property type="component" value="Unassembled WGS sequence"/>
</dbReference>
<dbReference type="AlphaFoldDB" id="A0A506UBE3"/>
<dbReference type="OrthoDB" id="8671611at2"/>
<dbReference type="GO" id="GO:0050660">
    <property type="term" value="F:flavin adenine dinucleotide binding"/>
    <property type="evidence" value="ECO:0007669"/>
    <property type="project" value="TreeGrafter"/>
</dbReference>
<evidence type="ECO:0000256" key="1">
    <source>
        <dbReference type="ARBA" id="ARBA00023002"/>
    </source>
</evidence>
<dbReference type="SUPFAM" id="SSF51905">
    <property type="entry name" value="FAD/NAD(P)-binding domain"/>
    <property type="match status" value="1"/>
</dbReference>
<dbReference type="Gene3D" id="3.50.50.60">
    <property type="entry name" value="FAD/NAD(P)-binding domain"/>
    <property type="match status" value="1"/>
</dbReference>
<dbReference type="InterPro" id="IPR050982">
    <property type="entry name" value="Auxin_biosynth/cation_transpt"/>
</dbReference>
<evidence type="ECO:0000313" key="3">
    <source>
        <dbReference type="Proteomes" id="UP000318801"/>
    </source>
</evidence>
<accession>A0A506UBE3</accession>
<dbReference type="RefSeq" id="WP_141149936.1">
    <property type="nucleotide sequence ID" value="NZ_VHLG01000010.1"/>
</dbReference>
<name>A0A506UBE3_9HYPH</name>
<dbReference type="InterPro" id="IPR036188">
    <property type="entry name" value="FAD/NAD-bd_sf"/>
</dbReference>
<comment type="caution">
    <text evidence="2">The sequence shown here is derived from an EMBL/GenBank/DDBJ whole genome shotgun (WGS) entry which is preliminary data.</text>
</comment>